<keyword evidence="6 9" id="KW-0472">Membrane</keyword>
<feature type="transmembrane region" description="Helical" evidence="9">
    <location>
        <begin position="58"/>
        <end position="78"/>
    </location>
</feature>
<dbReference type="GO" id="GO:0015199">
    <property type="term" value="F:amino-acid betaine transmembrane transporter activity"/>
    <property type="evidence" value="ECO:0007669"/>
    <property type="project" value="TreeGrafter"/>
</dbReference>
<proteinExistence type="inferred from homology"/>
<evidence type="ECO:0000256" key="4">
    <source>
        <dbReference type="ARBA" id="ARBA00022692"/>
    </source>
</evidence>
<dbReference type="InterPro" id="IPR045324">
    <property type="entry name" value="Small_multidrug_res"/>
</dbReference>
<dbReference type="GO" id="GO:0031460">
    <property type="term" value="P:glycine betaine transport"/>
    <property type="evidence" value="ECO:0007669"/>
    <property type="project" value="TreeGrafter"/>
</dbReference>
<accession>A0A1D7TWP5</accession>
<dbReference type="FunFam" id="1.10.3730.20:FF:000001">
    <property type="entry name" value="Quaternary ammonium compound resistance transporter SugE"/>
    <property type="match status" value="1"/>
</dbReference>
<comment type="subcellular location">
    <subcellularLocation>
        <location evidence="1 8">Cell membrane</location>
        <topology evidence="1 8">Multi-pass membrane protein</topology>
    </subcellularLocation>
</comment>
<feature type="transmembrane region" description="Helical" evidence="9">
    <location>
        <begin position="26"/>
        <end position="46"/>
    </location>
</feature>
<dbReference type="PANTHER" id="PTHR30561">
    <property type="entry name" value="SMR FAMILY PROTON-DEPENDENT DRUG EFFLUX TRANSPORTER SUGE"/>
    <property type="match status" value="1"/>
</dbReference>
<sequence>MSYLYLAIAIISEVIGTSALKASNEFTRLVPSLITVIAFASAFYFLSLTLRTIPVGIAYAIWSGVGIVLISLIALVLFGQKLDAPAMIGMVMIVAGVIVINLFSESAAH</sequence>
<dbReference type="GO" id="GO:0005886">
    <property type="term" value="C:plasma membrane"/>
    <property type="evidence" value="ECO:0007669"/>
    <property type="project" value="UniProtKB-SubCell"/>
</dbReference>
<name>A0A1D7TWP5_9HYPH</name>
<keyword evidence="4 8" id="KW-0812">Transmembrane</keyword>
<evidence type="ECO:0000256" key="5">
    <source>
        <dbReference type="ARBA" id="ARBA00022989"/>
    </source>
</evidence>
<evidence type="ECO:0000256" key="6">
    <source>
        <dbReference type="ARBA" id="ARBA00023136"/>
    </source>
</evidence>
<evidence type="ECO:0000256" key="1">
    <source>
        <dbReference type="ARBA" id="ARBA00004651"/>
    </source>
</evidence>
<dbReference type="GO" id="GO:0015297">
    <property type="term" value="F:antiporter activity"/>
    <property type="evidence" value="ECO:0007669"/>
    <property type="project" value="TreeGrafter"/>
</dbReference>
<dbReference type="RefSeq" id="WP_069688764.1">
    <property type="nucleotide sequence ID" value="NZ_CP017147.1"/>
</dbReference>
<comment type="similarity">
    <text evidence="7 8">Belongs to the drug/metabolite transporter (DMT) superfamily. Small multidrug resistance (SMR) (TC 2.A.7.1) family.</text>
</comment>
<dbReference type="GO" id="GO:0015220">
    <property type="term" value="F:choline transmembrane transporter activity"/>
    <property type="evidence" value="ECO:0007669"/>
    <property type="project" value="TreeGrafter"/>
</dbReference>
<dbReference type="InterPro" id="IPR037185">
    <property type="entry name" value="EmrE-like"/>
</dbReference>
<reference evidence="10 11" key="1">
    <citation type="journal article" date="2015" name="Antonie Van Leeuwenhoek">
        <title>Bosea vaviloviae sp. nov., a new species of slow-growing rhizobia isolated from nodules of the relict species Vavilovia formosa (Stev.) Fed.</title>
        <authorList>
            <person name="Safronova V.I."/>
            <person name="Kuznetsova I.G."/>
            <person name="Sazanova A.L."/>
            <person name="Kimeklis A.K."/>
            <person name="Belimov A.A."/>
            <person name="Andronov E.E."/>
            <person name="Pinaev A.G."/>
            <person name="Chizhevskaya E.P."/>
            <person name="Pukhaev A.R."/>
            <person name="Popov K.P."/>
            <person name="Willems A."/>
            <person name="Tikhonovich I.A."/>
        </authorList>
    </citation>
    <scope>NUCLEOTIDE SEQUENCE [LARGE SCALE GENOMIC DNA]</scope>
    <source>
        <strain evidence="10 11">Vaf18</strain>
    </source>
</reference>
<evidence type="ECO:0000256" key="9">
    <source>
        <dbReference type="SAM" id="Phobius"/>
    </source>
</evidence>
<evidence type="ECO:0000313" key="11">
    <source>
        <dbReference type="Proteomes" id="UP000094969"/>
    </source>
</evidence>
<gene>
    <name evidence="10" type="ORF">BHK69_02715</name>
</gene>
<keyword evidence="5 9" id="KW-1133">Transmembrane helix</keyword>
<evidence type="ECO:0000256" key="3">
    <source>
        <dbReference type="ARBA" id="ARBA00022475"/>
    </source>
</evidence>
<keyword evidence="11" id="KW-1185">Reference proteome</keyword>
<dbReference type="Proteomes" id="UP000094969">
    <property type="component" value="Chromosome"/>
</dbReference>
<evidence type="ECO:0000256" key="2">
    <source>
        <dbReference type="ARBA" id="ARBA00022448"/>
    </source>
</evidence>
<dbReference type="GO" id="GO:1990961">
    <property type="term" value="P:xenobiotic detoxification by transmembrane export across the plasma membrane"/>
    <property type="evidence" value="ECO:0007669"/>
    <property type="project" value="UniProtKB-ARBA"/>
</dbReference>
<dbReference type="InterPro" id="IPR000390">
    <property type="entry name" value="Small_drug/metabolite_transptr"/>
</dbReference>
<dbReference type="EMBL" id="CP017147">
    <property type="protein sequence ID" value="AOO79541.1"/>
    <property type="molecule type" value="Genomic_DNA"/>
</dbReference>
<dbReference type="STRING" id="1526658.BHK69_02715"/>
<dbReference type="AlphaFoldDB" id="A0A1D7TWP5"/>
<dbReference type="PANTHER" id="PTHR30561:SF1">
    <property type="entry name" value="MULTIDRUG TRANSPORTER EMRE"/>
    <property type="match status" value="1"/>
</dbReference>
<keyword evidence="2" id="KW-0813">Transport</keyword>
<dbReference type="Gene3D" id="1.10.3730.20">
    <property type="match status" value="1"/>
</dbReference>
<dbReference type="Pfam" id="PF00893">
    <property type="entry name" value="Multi_Drug_Res"/>
    <property type="match status" value="1"/>
</dbReference>
<dbReference type="KEGG" id="bvv:BHK69_02715"/>
<evidence type="ECO:0000313" key="10">
    <source>
        <dbReference type="EMBL" id="AOO79541.1"/>
    </source>
</evidence>
<dbReference type="SUPFAM" id="SSF103481">
    <property type="entry name" value="Multidrug resistance efflux transporter EmrE"/>
    <property type="match status" value="1"/>
</dbReference>
<feature type="transmembrane region" description="Helical" evidence="9">
    <location>
        <begin position="84"/>
        <end position="103"/>
    </location>
</feature>
<dbReference type="OrthoDB" id="9808638at2"/>
<keyword evidence="3" id="KW-1003">Cell membrane</keyword>
<organism evidence="10 11">
    <name type="scientific">Bosea vaviloviae</name>
    <dbReference type="NCBI Taxonomy" id="1526658"/>
    <lineage>
        <taxon>Bacteria</taxon>
        <taxon>Pseudomonadati</taxon>
        <taxon>Pseudomonadota</taxon>
        <taxon>Alphaproteobacteria</taxon>
        <taxon>Hyphomicrobiales</taxon>
        <taxon>Boseaceae</taxon>
        <taxon>Bosea</taxon>
    </lineage>
</organism>
<protein>
    <submittedName>
        <fullName evidence="10">Multidrug transporter</fullName>
    </submittedName>
</protein>
<evidence type="ECO:0000256" key="7">
    <source>
        <dbReference type="ARBA" id="ARBA00038032"/>
    </source>
</evidence>
<evidence type="ECO:0000256" key="8">
    <source>
        <dbReference type="RuleBase" id="RU003942"/>
    </source>
</evidence>